<dbReference type="OrthoDB" id="241790at2"/>
<dbReference type="PANTHER" id="PTHR46796:SF13">
    <property type="entry name" value="HTH-TYPE TRANSCRIPTIONAL ACTIVATOR RHAS"/>
    <property type="match status" value="1"/>
</dbReference>
<dbReference type="InterPro" id="IPR032783">
    <property type="entry name" value="AraC_lig"/>
</dbReference>
<name>A0A1H3QDT5_9PSEU</name>
<proteinExistence type="predicted"/>
<dbReference type="STRING" id="418495.SAMN05216215_104716"/>
<evidence type="ECO:0000256" key="1">
    <source>
        <dbReference type="ARBA" id="ARBA00023015"/>
    </source>
</evidence>
<dbReference type="InterPro" id="IPR009057">
    <property type="entry name" value="Homeodomain-like_sf"/>
</dbReference>
<reference evidence="7" key="1">
    <citation type="submission" date="2016-10" db="EMBL/GenBank/DDBJ databases">
        <authorList>
            <person name="Varghese N."/>
            <person name="Submissions S."/>
        </authorList>
    </citation>
    <scope>NUCLEOTIDE SEQUENCE [LARGE SCALE GENOMIC DNA]</scope>
    <source>
        <strain evidence="7">CGMCC 4.3530</strain>
    </source>
</reference>
<sequence length="320" mass="33568">MDGVAELLGGVRARGALFRRAIMNPPWSLRFDSGAQLTLAAMLRGRAWLVPARGEPVQIGPGDIAIIRGPAPHLVADDPSTRPQAVITSDYYCTPTGGEPVADTELGVRSCGVGPDGSALLLSGAYDDQSGMSARLLQALPDVLVVADEDCPSPMLDLVAAEVAVDRPGQQVVLDRLLDLLLASALRGWSDQGRAPAWLRAMADPVTGRALALLHDDPAYPWTLADLAAKAGVSRAALGRRFAAEVGEPPMTYLAGWRTAFAADLLRDTDATLGAIARKVGYGNAFALSVAFKRIRGTTPSEHRTASRDGRATAAGSPTT</sequence>
<evidence type="ECO:0000259" key="5">
    <source>
        <dbReference type="PROSITE" id="PS01124"/>
    </source>
</evidence>
<dbReference type="Pfam" id="PF12833">
    <property type="entry name" value="HTH_18"/>
    <property type="match status" value="1"/>
</dbReference>
<dbReference type="EMBL" id="FNOK01000047">
    <property type="protein sequence ID" value="SDZ11433.1"/>
    <property type="molecule type" value="Genomic_DNA"/>
</dbReference>
<feature type="compositionally biased region" description="Basic and acidic residues" evidence="4">
    <location>
        <begin position="301"/>
        <end position="311"/>
    </location>
</feature>
<dbReference type="GO" id="GO:0043565">
    <property type="term" value="F:sequence-specific DNA binding"/>
    <property type="evidence" value="ECO:0007669"/>
    <property type="project" value="InterPro"/>
</dbReference>
<dbReference type="GO" id="GO:0003700">
    <property type="term" value="F:DNA-binding transcription factor activity"/>
    <property type="evidence" value="ECO:0007669"/>
    <property type="project" value="InterPro"/>
</dbReference>
<dbReference type="AlphaFoldDB" id="A0A1H3QDT5"/>
<accession>A0A1H3QDT5</accession>
<keyword evidence="7" id="KW-1185">Reference proteome</keyword>
<evidence type="ECO:0000256" key="4">
    <source>
        <dbReference type="SAM" id="MobiDB-lite"/>
    </source>
</evidence>
<evidence type="ECO:0000313" key="6">
    <source>
        <dbReference type="EMBL" id="SDZ11433.1"/>
    </source>
</evidence>
<keyword evidence="2" id="KW-0238">DNA-binding</keyword>
<dbReference type="PROSITE" id="PS01124">
    <property type="entry name" value="HTH_ARAC_FAMILY_2"/>
    <property type="match status" value="1"/>
</dbReference>
<keyword evidence="3" id="KW-0804">Transcription</keyword>
<keyword evidence="1" id="KW-0805">Transcription regulation</keyword>
<dbReference type="Pfam" id="PF12852">
    <property type="entry name" value="Cupin_6"/>
    <property type="match status" value="1"/>
</dbReference>
<dbReference type="InterPro" id="IPR050204">
    <property type="entry name" value="AraC_XylS_family_regulators"/>
</dbReference>
<organism evidence="6 7">
    <name type="scientific">Saccharopolyspora shandongensis</name>
    <dbReference type="NCBI Taxonomy" id="418495"/>
    <lineage>
        <taxon>Bacteria</taxon>
        <taxon>Bacillati</taxon>
        <taxon>Actinomycetota</taxon>
        <taxon>Actinomycetes</taxon>
        <taxon>Pseudonocardiales</taxon>
        <taxon>Pseudonocardiaceae</taxon>
        <taxon>Saccharopolyspora</taxon>
    </lineage>
</organism>
<dbReference type="SUPFAM" id="SSF46689">
    <property type="entry name" value="Homeodomain-like"/>
    <property type="match status" value="2"/>
</dbReference>
<feature type="domain" description="HTH araC/xylS-type" evidence="5">
    <location>
        <begin position="208"/>
        <end position="306"/>
    </location>
</feature>
<dbReference type="Proteomes" id="UP000199529">
    <property type="component" value="Unassembled WGS sequence"/>
</dbReference>
<dbReference type="SMART" id="SM00342">
    <property type="entry name" value="HTH_ARAC"/>
    <property type="match status" value="1"/>
</dbReference>
<evidence type="ECO:0000256" key="3">
    <source>
        <dbReference type="ARBA" id="ARBA00023163"/>
    </source>
</evidence>
<gene>
    <name evidence="6" type="ORF">SAMN05216215_104716</name>
</gene>
<feature type="region of interest" description="Disordered" evidence="4">
    <location>
        <begin position="299"/>
        <end position="320"/>
    </location>
</feature>
<evidence type="ECO:0000256" key="2">
    <source>
        <dbReference type="ARBA" id="ARBA00023125"/>
    </source>
</evidence>
<protein>
    <submittedName>
        <fullName evidence="6">Transcriptional regulator, AraC family</fullName>
    </submittedName>
</protein>
<dbReference type="PANTHER" id="PTHR46796">
    <property type="entry name" value="HTH-TYPE TRANSCRIPTIONAL ACTIVATOR RHAS-RELATED"/>
    <property type="match status" value="1"/>
</dbReference>
<dbReference type="InterPro" id="IPR018060">
    <property type="entry name" value="HTH_AraC"/>
</dbReference>
<dbReference type="RefSeq" id="WP_093274219.1">
    <property type="nucleotide sequence ID" value="NZ_FNOK01000047.1"/>
</dbReference>
<dbReference type="Gene3D" id="1.10.10.60">
    <property type="entry name" value="Homeodomain-like"/>
    <property type="match status" value="2"/>
</dbReference>
<evidence type="ECO:0000313" key="7">
    <source>
        <dbReference type="Proteomes" id="UP000199529"/>
    </source>
</evidence>